<keyword evidence="1" id="KW-1133">Transmembrane helix</keyword>
<protein>
    <submittedName>
        <fullName evidence="2">Uncharacterized protein</fullName>
    </submittedName>
</protein>
<dbReference type="AlphaFoldDB" id="A0A6C0J3B8"/>
<evidence type="ECO:0000313" key="2">
    <source>
        <dbReference type="EMBL" id="QHU00132.1"/>
    </source>
</evidence>
<dbReference type="EMBL" id="MN740323">
    <property type="protein sequence ID" value="QHU00132.1"/>
    <property type="molecule type" value="Genomic_DNA"/>
</dbReference>
<evidence type="ECO:0000256" key="1">
    <source>
        <dbReference type="SAM" id="Phobius"/>
    </source>
</evidence>
<sequence>MKDYLFKLINTEIELFLLILIQNLLVVNLFLKLQYYRQKIYMVYQNIYTYNLFLKLNE</sequence>
<organism evidence="2">
    <name type="scientific">viral metagenome</name>
    <dbReference type="NCBI Taxonomy" id="1070528"/>
    <lineage>
        <taxon>unclassified sequences</taxon>
        <taxon>metagenomes</taxon>
        <taxon>organismal metagenomes</taxon>
    </lineage>
</organism>
<feature type="transmembrane region" description="Helical" evidence="1">
    <location>
        <begin position="13"/>
        <end position="31"/>
    </location>
</feature>
<accession>A0A6C0J3B8</accession>
<reference evidence="2" key="1">
    <citation type="journal article" date="2020" name="Nature">
        <title>Giant virus diversity and host interactions through global metagenomics.</title>
        <authorList>
            <person name="Schulz F."/>
            <person name="Roux S."/>
            <person name="Paez-Espino D."/>
            <person name="Jungbluth S."/>
            <person name="Walsh D.A."/>
            <person name="Denef V.J."/>
            <person name="McMahon K.D."/>
            <person name="Konstantinidis K.T."/>
            <person name="Eloe-Fadrosh E.A."/>
            <person name="Kyrpides N.C."/>
            <person name="Woyke T."/>
        </authorList>
    </citation>
    <scope>NUCLEOTIDE SEQUENCE</scope>
    <source>
        <strain evidence="2">GVMAG-M-3300025860-12</strain>
    </source>
</reference>
<keyword evidence="1" id="KW-0472">Membrane</keyword>
<keyword evidence="1" id="KW-0812">Transmembrane</keyword>
<proteinExistence type="predicted"/>
<name>A0A6C0J3B8_9ZZZZ</name>